<dbReference type="Pfam" id="PF14438">
    <property type="entry name" value="SM-ATX"/>
    <property type="match status" value="1"/>
</dbReference>
<keyword evidence="3" id="KW-1185">Reference proteome</keyword>
<feature type="domain" description="Ataxin 2 SM" evidence="2">
    <location>
        <begin position="28"/>
        <end position="106"/>
    </location>
</feature>
<dbReference type="PANTHER" id="PTHR12854">
    <property type="entry name" value="ATAXIN 2-RELATED"/>
    <property type="match status" value="1"/>
</dbReference>
<evidence type="ECO:0000313" key="3">
    <source>
        <dbReference type="Proteomes" id="UP000694853"/>
    </source>
</evidence>
<evidence type="ECO:0000256" key="1">
    <source>
        <dbReference type="SAM" id="MobiDB-lite"/>
    </source>
</evidence>
<dbReference type="AlphaFoldDB" id="A0A8B8KFG2"/>
<dbReference type="InterPro" id="IPR045117">
    <property type="entry name" value="ATXN2-like"/>
</dbReference>
<evidence type="ECO:0000259" key="2">
    <source>
        <dbReference type="Pfam" id="PF14438"/>
    </source>
</evidence>
<feature type="region of interest" description="Disordered" evidence="1">
    <location>
        <begin position="151"/>
        <end position="180"/>
    </location>
</feature>
<organism evidence="3 4">
    <name type="scientific">Abrus precatorius</name>
    <name type="common">Indian licorice</name>
    <name type="synonym">Glycine abrus</name>
    <dbReference type="NCBI Taxonomy" id="3816"/>
    <lineage>
        <taxon>Eukaryota</taxon>
        <taxon>Viridiplantae</taxon>
        <taxon>Streptophyta</taxon>
        <taxon>Embryophyta</taxon>
        <taxon>Tracheophyta</taxon>
        <taxon>Spermatophyta</taxon>
        <taxon>Magnoliopsida</taxon>
        <taxon>eudicotyledons</taxon>
        <taxon>Gunneridae</taxon>
        <taxon>Pentapetalae</taxon>
        <taxon>rosids</taxon>
        <taxon>fabids</taxon>
        <taxon>Fabales</taxon>
        <taxon>Fabaceae</taxon>
        <taxon>Papilionoideae</taxon>
        <taxon>50 kb inversion clade</taxon>
        <taxon>NPAAA clade</taxon>
        <taxon>indigoferoid/millettioid clade</taxon>
        <taxon>Abreae</taxon>
        <taxon>Abrus</taxon>
    </lineage>
</organism>
<feature type="compositionally biased region" description="Basic and acidic residues" evidence="1">
    <location>
        <begin position="1"/>
        <end position="16"/>
    </location>
</feature>
<protein>
    <submittedName>
        <fullName evidence="4">Uncharacterized protein LOC113855208 isoform X1</fullName>
    </submittedName>
</protein>
<reference evidence="4" key="2">
    <citation type="submission" date="2025-08" db="UniProtKB">
        <authorList>
            <consortium name="RefSeq"/>
        </authorList>
    </citation>
    <scope>IDENTIFICATION</scope>
    <source>
        <tissue evidence="4">Young leaves</tissue>
    </source>
</reference>
<dbReference type="KEGG" id="aprc:113855208"/>
<accession>A0A8B8KFG2</accession>
<reference evidence="3" key="1">
    <citation type="journal article" date="2019" name="Toxins">
        <title>Detection of Abrin-Like and Prepropulchellin-Like Toxin Genes and Transcripts Using Whole Genome Sequencing and Full-Length Transcript Sequencing of Abrus precatorius.</title>
        <authorList>
            <person name="Hovde B.T."/>
            <person name="Daligault H.E."/>
            <person name="Hanschen E.R."/>
            <person name="Kunde Y.A."/>
            <person name="Johnson M.B."/>
            <person name="Starkenburg S.R."/>
            <person name="Johnson S.L."/>
        </authorList>
    </citation>
    <scope>NUCLEOTIDE SEQUENCE [LARGE SCALE GENOMIC DNA]</scope>
</reference>
<dbReference type="GeneID" id="113855208"/>
<dbReference type="Proteomes" id="UP000694853">
    <property type="component" value="Unplaced"/>
</dbReference>
<dbReference type="InterPro" id="IPR025852">
    <property type="entry name" value="SM_dom_ATX"/>
</dbReference>
<feature type="compositionally biased region" description="Basic and acidic residues" evidence="1">
    <location>
        <begin position="159"/>
        <end position="180"/>
    </location>
</feature>
<sequence length="501" mass="53481">MGCRNRNRESLTEEHTCSSASSGSSLSEALLFTTMCIVGLPVHVHVKDGSVYSGIFHTASVDTDYGIVLKKARMSKKGKGNTNVGNEGMVDTLVILSGDLVQVVAKGVMLPSDGISGNITGHDEEAIVHNVCSESLTCEVDNHTRSLMDAKQTNQSRQAGDDESKEKANNCEQKSEFANEKIDEKIQSLDSSHETDTCHCQEDAIEHGNTDSTSSPYDNGLFCNSAPSSVKVDDQHTERFTLADSPSKNSTQGMVDLISDSRKLPARSVEISAPRGTDSTRNAKEFKLNPAAKIFSPSFVNPISASSAANMVYVPNSSPLAPVATIQPEVGFNTFTSRPSTPVKVAQYSNLTVGNGGSGIQFSQPIVGQLAHRSQPLRYATHYTPVLSEPTYLQPSSTAVMVGRSPQLVYVQPVSHDLIHGATAISPVSGARPMLNHVQFPKQHAGGTIGQAMPVCVPPPVLTSGQQPFALQSHIPLLQPGFPVPRPISVPGPNGFYGTKF</sequence>
<dbReference type="GO" id="GO:0034063">
    <property type="term" value="P:stress granule assembly"/>
    <property type="evidence" value="ECO:0007669"/>
    <property type="project" value="TreeGrafter"/>
</dbReference>
<evidence type="ECO:0000313" key="4">
    <source>
        <dbReference type="RefSeq" id="XP_027342547.1"/>
    </source>
</evidence>
<dbReference type="OrthoDB" id="2275718at2759"/>
<name>A0A8B8KFG2_ABRPR</name>
<proteinExistence type="predicted"/>
<dbReference type="GO" id="GO:0003729">
    <property type="term" value="F:mRNA binding"/>
    <property type="evidence" value="ECO:0007669"/>
    <property type="project" value="TreeGrafter"/>
</dbReference>
<dbReference type="GO" id="GO:0010494">
    <property type="term" value="C:cytoplasmic stress granule"/>
    <property type="evidence" value="ECO:0007669"/>
    <property type="project" value="TreeGrafter"/>
</dbReference>
<feature type="region of interest" description="Disordered" evidence="1">
    <location>
        <begin position="1"/>
        <end position="22"/>
    </location>
</feature>
<gene>
    <name evidence="4" type="primary">LOC113855208</name>
</gene>
<dbReference type="PANTHER" id="PTHR12854:SF12">
    <property type="entry name" value="POLYADENYLATE-BINDING PROTEIN INTERACTING PROTEIN"/>
    <property type="match status" value="1"/>
</dbReference>
<dbReference type="RefSeq" id="XP_027342547.1">
    <property type="nucleotide sequence ID" value="XM_027486746.1"/>
</dbReference>